<dbReference type="OMA" id="HRDINTW"/>
<keyword evidence="1" id="KW-0812">Transmembrane</keyword>
<accession>A0A0N4W2N1</accession>
<feature type="transmembrane region" description="Helical" evidence="1">
    <location>
        <begin position="12"/>
        <end position="30"/>
    </location>
</feature>
<protein>
    <submittedName>
        <fullName evidence="2">KIAA1324</fullName>
    </submittedName>
</protein>
<sequence>LASTVKKSIYSLAVLELAACGVAFIGFCTLRRSEKSRKYLYQHFPTVSKTYYWAEDSISFGQLTGSRLRVSDLQRWTKSDVTDCALETD</sequence>
<dbReference type="WBParaSite" id="HPLM_0000399801-mRNA-1">
    <property type="protein sequence ID" value="HPLM_0000399801-mRNA-1"/>
    <property type="gene ID" value="HPLM_0000399801"/>
</dbReference>
<organism evidence="2">
    <name type="scientific">Haemonchus placei</name>
    <name type="common">Barber's pole worm</name>
    <dbReference type="NCBI Taxonomy" id="6290"/>
    <lineage>
        <taxon>Eukaryota</taxon>
        <taxon>Metazoa</taxon>
        <taxon>Ecdysozoa</taxon>
        <taxon>Nematoda</taxon>
        <taxon>Chromadorea</taxon>
        <taxon>Rhabditida</taxon>
        <taxon>Rhabditina</taxon>
        <taxon>Rhabditomorpha</taxon>
        <taxon>Strongyloidea</taxon>
        <taxon>Trichostrongylidae</taxon>
        <taxon>Haemonchus</taxon>
    </lineage>
</organism>
<dbReference type="AlphaFoldDB" id="A0A0N4W2N1"/>
<evidence type="ECO:0000256" key="1">
    <source>
        <dbReference type="SAM" id="Phobius"/>
    </source>
</evidence>
<proteinExistence type="predicted"/>
<reference evidence="2" key="1">
    <citation type="submission" date="2017-02" db="UniProtKB">
        <authorList>
            <consortium name="WormBaseParasite"/>
        </authorList>
    </citation>
    <scope>IDENTIFICATION</scope>
</reference>
<keyword evidence="1" id="KW-1133">Transmembrane helix</keyword>
<keyword evidence="1" id="KW-0472">Membrane</keyword>
<name>A0A0N4W2N1_HAEPC</name>
<evidence type="ECO:0000313" key="2">
    <source>
        <dbReference type="WBParaSite" id="HPLM_0000399801-mRNA-1"/>
    </source>
</evidence>